<feature type="transmembrane region" description="Helical" evidence="2">
    <location>
        <begin position="65"/>
        <end position="85"/>
    </location>
</feature>
<dbReference type="InParanoid" id="A0A4R2PIN1"/>
<keyword evidence="4" id="KW-1185">Reference proteome</keyword>
<feature type="transmembrane region" description="Helical" evidence="2">
    <location>
        <begin position="144"/>
        <end position="163"/>
    </location>
</feature>
<feature type="transmembrane region" description="Helical" evidence="2">
    <location>
        <begin position="34"/>
        <end position="53"/>
    </location>
</feature>
<dbReference type="AlphaFoldDB" id="A0A4R2PIN1"/>
<protein>
    <recommendedName>
        <fullName evidence="5">Lysylphosphatidylglycerol synthase-like protein</fullName>
    </recommendedName>
</protein>
<proteinExistence type="predicted"/>
<evidence type="ECO:0000313" key="4">
    <source>
        <dbReference type="Proteomes" id="UP000295399"/>
    </source>
</evidence>
<keyword evidence="2" id="KW-0812">Transmembrane</keyword>
<organism evidence="3 4">
    <name type="scientific">Rhodothalassium salexigens DSM 2132</name>
    <dbReference type="NCBI Taxonomy" id="1188247"/>
    <lineage>
        <taxon>Bacteria</taxon>
        <taxon>Pseudomonadati</taxon>
        <taxon>Pseudomonadota</taxon>
        <taxon>Alphaproteobacteria</taxon>
        <taxon>Rhodothalassiales</taxon>
        <taxon>Rhodothalassiaceae</taxon>
        <taxon>Rhodothalassium</taxon>
    </lineage>
</organism>
<evidence type="ECO:0008006" key="5">
    <source>
        <dbReference type="Google" id="ProtNLM"/>
    </source>
</evidence>
<comment type="caution">
    <text evidence="3">The sequence shown here is derived from an EMBL/GenBank/DDBJ whole genome shotgun (WGS) entry which is preliminary data.</text>
</comment>
<dbReference type="EMBL" id="SLXO01000004">
    <property type="protein sequence ID" value="TCP35352.1"/>
    <property type="molecule type" value="Genomic_DNA"/>
</dbReference>
<feature type="region of interest" description="Disordered" evidence="1">
    <location>
        <begin position="319"/>
        <end position="338"/>
    </location>
</feature>
<keyword evidence="2" id="KW-1133">Transmembrane helix</keyword>
<dbReference type="RefSeq" id="WP_132708246.1">
    <property type="nucleotide sequence ID" value="NZ_JACIGF010000004.1"/>
</dbReference>
<dbReference type="Proteomes" id="UP000295399">
    <property type="component" value="Unassembled WGS sequence"/>
</dbReference>
<feature type="transmembrane region" description="Helical" evidence="2">
    <location>
        <begin position="268"/>
        <end position="293"/>
    </location>
</feature>
<reference evidence="3 4" key="1">
    <citation type="submission" date="2019-03" db="EMBL/GenBank/DDBJ databases">
        <title>Genomic Encyclopedia of Type Strains, Phase IV (KMG-IV): sequencing the most valuable type-strain genomes for metagenomic binning, comparative biology and taxonomic classification.</title>
        <authorList>
            <person name="Goeker M."/>
        </authorList>
    </citation>
    <scope>NUCLEOTIDE SEQUENCE [LARGE SCALE GENOMIC DNA]</scope>
    <source>
        <strain evidence="3 4">DSM 2132</strain>
    </source>
</reference>
<dbReference type="OrthoDB" id="7184927at2"/>
<evidence type="ECO:0000256" key="1">
    <source>
        <dbReference type="SAM" id="MobiDB-lite"/>
    </source>
</evidence>
<feature type="transmembrane region" description="Helical" evidence="2">
    <location>
        <begin position="183"/>
        <end position="204"/>
    </location>
</feature>
<evidence type="ECO:0000313" key="3">
    <source>
        <dbReference type="EMBL" id="TCP35352.1"/>
    </source>
</evidence>
<gene>
    <name evidence="3" type="ORF">EV659_104204</name>
</gene>
<keyword evidence="2" id="KW-0472">Membrane</keyword>
<accession>A0A4R2PIN1</accession>
<sequence length="338" mass="35545">MGTAWASLWARGRQVAGRARAWTPPAWVGRTVKAALFCAVLALLVHQLWGVGFEAVLADTPASPWFYLLFAVRYAAFSGFEIAIYGHLFGRPLWRAWPVFLRKRVLNFAVVDYSGEAYFYHWARRELGDARPGGLPVFALVKDVNILSSAAAMIATLALLAAVAATGQLSRALDAAPGLEGTLAWAAAAAALLLALFLVFRGRVLSIPAAAARRVFALHGARLAVVSGLQVAQWALVLPLVDWSTWGVFLALYMAMTRLPLVPAKELAFAAVAVALAGAVAAPDSAVSALFLVNGVLMQATNLGLFALTGLTGSGRIAGTPGEPVSAGPLDSGGKFGH</sequence>
<feature type="transmembrane region" description="Helical" evidence="2">
    <location>
        <begin position="243"/>
        <end position="261"/>
    </location>
</feature>
<name>A0A4R2PIN1_RHOSA</name>
<evidence type="ECO:0000256" key="2">
    <source>
        <dbReference type="SAM" id="Phobius"/>
    </source>
</evidence>